<dbReference type="InterPro" id="IPR051262">
    <property type="entry name" value="SMP-30/CGR1_Lactonase"/>
</dbReference>
<feature type="domain" description="SMP-30/Gluconolactonase/LRE-like region" evidence="2">
    <location>
        <begin position="42"/>
        <end position="284"/>
    </location>
</feature>
<dbReference type="Pfam" id="PF08450">
    <property type="entry name" value="SGL"/>
    <property type="match status" value="1"/>
</dbReference>
<dbReference type="PANTHER" id="PTHR47572:SF4">
    <property type="entry name" value="LACTONASE DRP35"/>
    <property type="match status" value="1"/>
</dbReference>
<dbReference type="InterPro" id="IPR011042">
    <property type="entry name" value="6-blade_b-propeller_TolB-like"/>
</dbReference>
<evidence type="ECO:0000313" key="3">
    <source>
        <dbReference type="EMBL" id="RAJ09180.1"/>
    </source>
</evidence>
<gene>
    <name evidence="3" type="ORF">LV92_03400</name>
</gene>
<comment type="caution">
    <text evidence="3">The sequence shown here is derived from an EMBL/GenBank/DDBJ whole genome shotgun (WGS) entry which is preliminary data.</text>
</comment>
<dbReference type="PANTHER" id="PTHR47572">
    <property type="entry name" value="LIPOPROTEIN-RELATED"/>
    <property type="match status" value="1"/>
</dbReference>
<keyword evidence="1" id="KW-0378">Hydrolase</keyword>
<dbReference type="RefSeq" id="WP_111624754.1">
    <property type="nucleotide sequence ID" value="NZ_QLLN01000006.1"/>
</dbReference>
<dbReference type="PROSITE" id="PS51257">
    <property type="entry name" value="PROKAR_LIPOPROTEIN"/>
    <property type="match status" value="1"/>
</dbReference>
<sequence length="298" mass="33281">MKKVLNVFLTIPILFSLSCKSLQTSLIAKDAKVQLVSSDYSFTEGPAVAPNGDVFFTDQPNDRIIKWSAKDKAVSVYMEPSGRSNGLYFDHQGNLLACADDKNQLWRIDSKKNVTVLIDDFEGKKLNGPNDLWVDPKGGIFFTDPFYKRPYWTRSSKEIEKERVYYLAPVQKNLIIVADDFVRPNGIVGSKDGKLLYIADIGDKKTYSYTINPDASLGNKTLFANMGSDGMTMDNQGNVYLTGNGVTVFNPKGEQILHIPIDQKWTANVTFGGKNQQTLFITASNSLYTLEMNVKGIR</sequence>
<evidence type="ECO:0000313" key="4">
    <source>
        <dbReference type="Proteomes" id="UP000249696"/>
    </source>
</evidence>
<dbReference type="OrthoDB" id="241638at2"/>
<dbReference type="Proteomes" id="UP000249696">
    <property type="component" value="Unassembled WGS sequence"/>
</dbReference>
<dbReference type="Gene3D" id="2.120.10.30">
    <property type="entry name" value="TolB, C-terminal domain"/>
    <property type="match status" value="1"/>
</dbReference>
<dbReference type="GO" id="GO:0016787">
    <property type="term" value="F:hydrolase activity"/>
    <property type="evidence" value="ECO:0007669"/>
    <property type="project" value="UniProtKB-KW"/>
</dbReference>
<protein>
    <submittedName>
        <fullName evidence="3">Gluconolactonase</fullName>
    </submittedName>
</protein>
<dbReference type="SUPFAM" id="SSF63829">
    <property type="entry name" value="Calcium-dependent phosphotriesterase"/>
    <property type="match status" value="1"/>
</dbReference>
<name>A0A327QXV8_9FLAO</name>
<keyword evidence="4" id="KW-1185">Reference proteome</keyword>
<organism evidence="3 4">
    <name type="scientific">Arenibacter echinorum</name>
    <dbReference type="NCBI Taxonomy" id="440515"/>
    <lineage>
        <taxon>Bacteria</taxon>
        <taxon>Pseudomonadati</taxon>
        <taxon>Bacteroidota</taxon>
        <taxon>Flavobacteriia</taxon>
        <taxon>Flavobacteriales</taxon>
        <taxon>Flavobacteriaceae</taxon>
        <taxon>Arenibacter</taxon>
    </lineage>
</organism>
<dbReference type="EMBL" id="QLLN01000006">
    <property type="protein sequence ID" value="RAJ09180.1"/>
    <property type="molecule type" value="Genomic_DNA"/>
</dbReference>
<dbReference type="AlphaFoldDB" id="A0A327QXV8"/>
<accession>A0A327QXV8</accession>
<evidence type="ECO:0000256" key="1">
    <source>
        <dbReference type="ARBA" id="ARBA00022801"/>
    </source>
</evidence>
<proteinExistence type="predicted"/>
<dbReference type="InterPro" id="IPR013658">
    <property type="entry name" value="SGL"/>
</dbReference>
<reference evidence="3 4" key="1">
    <citation type="submission" date="2018-06" db="EMBL/GenBank/DDBJ databases">
        <title>Genomic Encyclopedia of Archaeal and Bacterial Type Strains, Phase II (KMG-II): from individual species to whole genera.</title>
        <authorList>
            <person name="Goeker M."/>
        </authorList>
    </citation>
    <scope>NUCLEOTIDE SEQUENCE [LARGE SCALE GENOMIC DNA]</scope>
    <source>
        <strain evidence="3 4">DSM 23522</strain>
    </source>
</reference>
<evidence type="ECO:0000259" key="2">
    <source>
        <dbReference type="Pfam" id="PF08450"/>
    </source>
</evidence>